<accession>A0A210Q1G0</accession>
<evidence type="ECO:0000313" key="2">
    <source>
        <dbReference type="Proteomes" id="UP000242188"/>
    </source>
</evidence>
<reference evidence="1 2" key="1">
    <citation type="journal article" date="2017" name="Nat. Ecol. Evol.">
        <title>Scallop genome provides insights into evolution of bilaterian karyotype and development.</title>
        <authorList>
            <person name="Wang S."/>
            <person name="Zhang J."/>
            <person name="Jiao W."/>
            <person name="Li J."/>
            <person name="Xun X."/>
            <person name="Sun Y."/>
            <person name="Guo X."/>
            <person name="Huan P."/>
            <person name="Dong B."/>
            <person name="Zhang L."/>
            <person name="Hu X."/>
            <person name="Sun X."/>
            <person name="Wang J."/>
            <person name="Zhao C."/>
            <person name="Wang Y."/>
            <person name="Wang D."/>
            <person name="Huang X."/>
            <person name="Wang R."/>
            <person name="Lv J."/>
            <person name="Li Y."/>
            <person name="Zhang Z."/>
            <person name="Liu B."/>
            <person name="Lu W."/>
            <person name="Hui Y."/>
            <person name="Liang J."/>
            <person name="Zhou Z."/>
            <person name="Hou R."/>
            <person name="Li X."/>
            <person name="Liu Y."/>
            <person name="Li H."/>
            <person name="Ning X."/>
            <person name="Lin Y."/>
            <person name="Zhao L."/>
            <person name="Xing Q."/>
            <person name="Dou J."/>
            <person name="Li Y."/>
            <person name="Mao J."/>
            <person name="Guo H."/>
            <person name="Dou H."/>
            <person name="Li T."/>
            <person name="Mu C."/>
            <person name="Jiang W."/>
            <person name="Fu Q."/>
            <person name="Fu X."/>
            <person name="Miao Y."/>
            <person name="Liu J."/>
            <person name="Yu Q."/>
            <person name="Li R."/>
            <person name="Liao H."/>
            <person name="Li X."/>
            <person name="Kong Y."/>
            <person name="Jiang Z."/>
            <person name="Chourrout D."/>
            <person name="Li R."/>
            <person name="Bao Z."/>
        </authorList>
    </citation>
    <scope>NUCLEOTIDE SEQUENCE [LARGE SCALE GENOMIC DNA]</scope>
    <source>
        <strain evidence="1 2">PY_sf001</strain>
    </source>
</reference>
<dbReference type="Proteomes" id="UP000242188">
    <property type="component" value="Unassembled WGS sequence"/>
</dbReference>
<protein>
    <submittedName>
        <fullName evidence="1">Uncharacterized protein</fullName>
    </submittedName>
</protein>
<keyword evidence="2" id="KW-1185">Reference proteome</keyword>
<dbReference type="OrthoDB" id="10024657at2759"/>
<dbReference type="AlphaFoldDB" id="A0A210Q1G0"/>
<sequence>MTLHLDEDEPKFLPSIKGVEVIHFGKAPLRSLSKCNRGVIVKATFEKSTCSGCHSPPECGRKMLQVDFDLDQTRGEYIFNVGDSVSNNGWAGDSSHQQNDAEVQAWNNYIRLFKSDKCLGSQNYVHAFSGQLIDSVSHVTLLVSNELIRIITDQGMDEQVCHECLFALNGQPDTQSGGVNEDVYVSLNRVVQWYSWRVGYGVCSATFRWVCPETFPF</sequence>
<name>A0A210Q1G0_MIZYE</name>
<proteinExistence type="predicted"/>
<comment type="caution">
    <text evidence="1">The sequence shown here is derived from an EMBL/GenBank/DDBJ whole genome shotgun (WGS) entry which is preliminary data.</text>
</comment>
<dbReference type="EMBL" id="NEDP02005262">
    <property type="protein sequence ID" value="OWF42545.1"/>
    <property type="molecule type" value="Genomic_DNA"/>
</dbReference>
<evidence type="ECO:0000313" key="1">
    <source>
        <dbReference type="EMBL" id="OWF42545.1"/>
    </source>
</evidence>
<organism evidence="1 2">
    <name type="scientific">Mizuhopecten yessoensis</name>
    <name type="common">Japanese scallop</name>
    <name type="synonym">Patinopecten yessoensis</name>
    <dbReference type="NCBI Taxonomy" id="6573"/>
    <lineage>
        <taxon>Eukaryota</taxon>
        <taxon>Metazoa</taxon>
        <taxon>Spiralia</taxon>
        <taxon>Lophotrochozoa</taxon>
        <taxon>Mollusca</taxon>
        <taxon>Bivalvia</taxon>
        <taxon>Autobranchia</taxon>
        <taxon>Pteriomorphia</taxon>
        <taxon>Pectinida</taxon>
        <taxon>Pectinoidea</taxon>
        <taxon>Pectinidae</taxon>
        <taxon>Mizuhopecten</taxon>
    </lineage>
</organism>
<gene>
    <name evidence="1" type="ORF">KP79_PYT06574</name>
</gene>